<organism evidence="2 3">
    <name type="scientific">Daphnia pulex</name>
    <name type="common">Water flea</name>
    <dbReference type="NCBI Taxonomy" id="6669"/>
    <lineage>
        <taxon>Eukaryota</taxon>
        <taxon>Metazoa</taxon>
        <taxon>Ecdysozoa</taxon>
        <taxon>Arthropoda</taxon>
        <taxon>Crustacea</taxon>
        <taxon>Branchiopoda</taxon>
        <taxon>Diplostraca</taxon>
        <taxon>Cladocera</taxon>
        <taxon>Anomopoda</taxon>
        <taxon>Daphniidae</taxon>
        <taxon>Daphnia</taxon>
    </lineage>
</organism>
<evidence type="ECO:0000256" key="1">
    <source>
        <dbReference type="SAM" id="MobiDB-lite"/>
    </source>
</evidence>
<dbReference type="EMBL" id="GL732930">
    <property type="protein sequence ID" value="EFX63894.1"/>
    <property type="molecule type" value="Genomic_DNA"/>
</dbReference>
<evidence type="ECO:0000313" key="2">
    <source>
        <dbReference type="EMBL" id="EFX63894.1"/>
    </source>
</evidence>
<gene>
    <name evidence="2" type="ORF">DAPPUDRAFT_334844</name>
</gene>
<dbReference type="InParanoid" id="E9HWI8"/>
<dbReference type="HOGENOM" id="CLU_1305992_0_0_1"/>
<dbReference type="KEGG" id="dpx:DAPPUDRAFT_334844"/>
<reference evidence="2 3" key="1">
    <citation type="journal article" date="2011" name="Science">
        <title>The ecoresponsive genome of Daphnia pulex.</title>
        <authorList>
            <person name="Colbourne J.K."/>
            <person name="Pfrender M.E."/>
            <person name="Gilbert D."/>
            <person name="Thomas W.K."/>
            <person name="Tucker A."/>
            <person name="Oakley T.H."/>
            <person name="Tokishita S."/>
            <person name="Aerts A."/>
            <person name="Arnold G.J."/>
            <person name="Basu M.K."/>
            <person name="Bauer D.J."/>
            <person name="Caceres C.E."/>
            <person name="Carmel L."/>
            <person name="Casola C."/>
            <person name="Choi J.H."/>
            <person name="Detter J.C."/>
            <person name="Dong Q."/>
            <person name="Dusheyko S."/>
            <person name="Eads B.D."/>
            <person name="Frohlich T."/>
            <person name="Geiler-Samerotte K.A."/>
            <person name="Gerlach D."/>
            <person name="Hatcher P."/>
            <person name="Jogdeo S."/>
            <person name="Krijgsveld J."/>
            <person name="Kriventseva E.V."/>
            <person name="Kultz D."/>
            <person name="Laforsch C."/>
            <person name="Lindquist E."/>
            <person name="Lopez J."/>
            <person name="Manak J.R."/>
            <person name="Muller J."/>
            <person name="Pangilinan J."/>
            <person name="Patwardhan R.P."/>
            <person name="Pitluck S."/>
            <person name="Pritham E.J."/>
            <person name="Rechtsteiner A."/>
            <person name="Rho M."/>
            <person name="Rogozin I.B."/>
            <person name="Sakarya O."/>
            <person name="Salamov A."/>
            <person name="Schaack S."/>
            <person name="Shapiro H."/>
            <person name="Shiga Y."/>
            <person name="Skalitzky C."/>
            <person name="Smith Z."/>
            <person name="Souvorov A."/>
            <person name="Sung W."/>
            <person name="Tang Z."/>
            <person name="Tsuchiya D."/>
            <person name="Tu H."/>
            <person name="Vos H."/>
            <person name="Wang M."/>
            <person name="Wolf Y.I."/>
            <person name="Yamagata H."/>
            <person name="Yamada T."/>
            <person name="Ye Y."/>
            <person name="Shaw J.R."/>
            <person name="Andrews J."/>
            <person name="Crease T.J."/>
            <person name="Tang H."/>
            <person name="Lucas S.M."/>
            <person name="Robertson H.M."/>
            <person name="Bork P."/>
            <person name="Koonin E.V."/>
            <person name="Zdobnov E.M."/>
            <person name="Grigoriev I.V."/>
            <person name="Lynch M."/>
            <person name="Boore J.L."/>
        </authorList>
    </citation>
    <scope>NUCLEOTIDE SEQUENCE [LARGE SCALE GENOMIC DNA]</scope>
</reference>
<proteinExistence type="predicted"/>
<feature type="region of interest" description="Disordered" evidence="1">
    <location>
        <begin position="1"/>
        <end position="56"/>
    </location>
</feature>
<feature type="compositionally biased region" description="Polar residues" evidence="1">
    <location>
        <begin position="40"/>
        <end position="56"/>
    </location>
</feature>
<sequence>MAPTKKKVKEEEYAVPSVSKKRTATAGPAPKVKRSVESLAPSTSNNKDAVSSKNAASKTFKAATTLRVGKTMEPEVVVRKFVEFLETVRSKEERDDNYNKLKLQEVTATLDTMSRPTVMKAVPEFVHSDDAPNLLNMLLDGLGESTKHGNKMVFAVMKSAITELRDNEHVSKAHASRIVKVLNIQSECQLNSRQIEVTTELTRLLMHRKWK</sequence>
<protein>
    <submittedName>
        <fullName evidence="2">Uncharacterized protein</fullName>
    </submittedName>
</protein>
<keyword evidence="3" id="KW-1185">Reference proteome</keyword>
<name>E9HWI8_DAPPU</name>
<evidence type="ECO:0000313" key="3">
    <source>
        <dbReference type="Proteomes" id="UP000000305"/>
    </source>
</evidence>
<accession>E9HWI8</accession>
<dbReference type="Proteomes" id="UP000000305">
    <property type="component" value="Unassembled WGS sequence"/>
</dbReference>
<dbReference type="OrthoDB" id="10279649at2759"/>
<dbReference type="AlphaFoldDB" id="E9HWI8"/>